<evidence type="ECO:0000313" key="8">
    <source>
        <dbReference type="EMBL" id="KMS97507.1"/>
    </source>
</evidence>
<feature type="domain" description="Reticulon" evidence="7">
    <location>
        <begin position="23"/>
        <end position="206"/>
    </location>
</feature>
<dbReference type="EMBL" id="KQ090309">
    <property type="protein sequence ID" value="KMS97507.1"/>
    <property type="molecule type" value="Genomic_DNA"/>
</dbReference>
<dbReference type="InterPro" id="IPR045064">
    <property type="entry name" value="Reticulon-like"/>
</dbReference>
<organism evidence="8 9">
    <name type="scientific">Beta vulgaris subsp. vulgaris</name>
    <name type="common">Beet</name>
    <dbReference type="NCBI Taxonomy" id="3555"/>
    <lineage>
        <taxon>Eukaryota</taxon>
        <taxon>Viridiplantae</taxon>
        <taxon>Streptophyta</taxon>
        <taxon>Embryophyta</taxon>
        <taxon>Tracheophyta</taxon>
        <taxon>Spermatophyta</taxon>
        <taxon>Magnoliopsida</taxon>
        <taxon>eudicotyledons</taxon>
        <taxon>Gunneridae</taxon>
        <taxon>Pentapetalae</taxon>
        <taxon>Caryophyllales</taxon>
        <taxon>Chenopodiaceae</taxon>
        <taxon>Betoideae</taxon>
        <taxon>Beta</taxon>
    </lineage>
</organism>
<dbReference type="PROSITE" id="PS50845">
    <property type="entry name" value="RETICULON"/>
    <property type="match status" value="1"/>
</dbReference>
<gene>
    <name evidence="8" type="ORF">BVRB_5g126400</name>
</gene>
<dbReference type="PANTHER" id="PTHR10994">
    <property type="entry name" value="RETICULON"/>
    <property type="match status" value="1"/>
</dbReference>
<evidence type="ECO:0000256" key="6">
    <source>
        <dbReference type="RuleBase" id="RU363132"/>
    </source>
</evidence>
<name>A0A0J8BC56_BETVV</name>
<dbReference type="InterPro" id="IPR003388">
    <property type="entry name" value="Reticulon"/>
</dbReference>
<keyword evidence="3 6" id="KW-0256">Endoplasmic reticulum</keyword>
<evidence type="ECO:0000256" key="5">
    <source>
        <dbReference type="ARBA" id="ARBA00023136"/>
    </source>
</evidence>
<evidence type="ECO:0000313" key="9">
    <source>
        <dbReference type="Proteomes" id="UP000035740"/>
    </source>
</evidence>
<feature type="transmembrane region" description="Helical" evidence="6">
    <location>
        <begin position="33"/>
        <end position="49"/>
    </location>
</feature>
<reference evidence="8 9" key="1">
    <citation type="journal article" date="2014" name="Nature">
        <title>The genome of the recently domesticated crop plant sugar beet (Beta vulgaris).</title>
        <authorList>
            <person name="Dohm J.C."/>
            <person name="Minoche A.E."/>
            <person name="Holtgrawe D."/>
            <person name="Capella-Gutierrez S."/>
            <person name="Zakrzewski F."/>
            <person name="Tafer H."/>
            <person name="Rupp O."/>
            <person name="Sorensen T.R."/>
            <person name="Stracke R."/>
            <person name="Reinhardt R."/>
            <person name="Goesmann A."/>
            <person name="Kraft T."/>
            <person name="Schulz B."/>
            <person name="Stadler P.F."/>
            <person name="Schmidt T."/>
            <person name="Gabaldon T."/>
            <person name="Lehrach H."/>
            <person name="Weisshaar B."/>
            <person name="Himmelbauer H."/>
        </authorList>
    </citation>
    <scope>NUCLEOTIDE SEQUENCE [LARGE SCALE GENOMIC DNA]</scope>
    <source>
        <tissue evidence="8">Taproot</tissue>
    </source>
</reference>
<dbReference type="OrthoDB" id="567788at2759"/>
<dbReference type="AlphaFoldDB" id="A0A0J8BC56"/>
<dbReference type="Pfam" id="PF02453">
    <property type="entry name" value="Reticulon"/>
    <property type="match status" value="1"/>
</dbReference>
<evidence type="ECO:0000256" key="2">
    <source>
        <dbReference type="ARBA" id="ARBA00022692"/>
    </source>
</evidence>
<keyword evidence="9" id="KW-1185">Reference proteome</keyword>
<dbReference type="OMA" id="VMWRRGD"/>
<dbReference type="KEGG" id="bvg:104908272"/>
<dbReference type="GO" id="GO:0005789">
    <property type="term" value="C:endoplasmic reticulum membrane"/>
    <property type="evidence" value="ECO:0007669"/>
    <property type="project" value="UniProtKB-SubCell"/>
</dbReference>
<keyword evidence="5 6" id="KW-0472">Membrane</keyword>
<keyword evidence="4 6" id="KW-1133">Transmembrane helix</keyword>
<dbReference type="eggNOG" id="KOG1792">
    <property type="taxonomic scope" value="Eukaryota"/>
</dbReference>
<evidence type="ECO:0000259" key="7">
    <source>
        <dbReference type="PROSITE" id="PS50845"/>
    </source>
</evidence>
<dbReference type="Proteomes" id="UP000035740">
    <property type="component" value="Unassembled WGS sequence"/>
</dbReference>
<accession>A0A0J8BC56</accession>
<dbReference type="Gramene" id="KMS97507">
    <property type="protein sequence ID" value="KMS97507"/>
    <property type="gene ID" value="BVRB_5g126400"/>
</dbReference>
<dbReference type="PANTHER" id="PTHR10994:SF65">
    <property type="entry name" value="RETICULON-LIKE PROTEIN B12"/>
    <property type="match status" value="1"/>
</dbReference>
<keyword evidence="2 6" id="KW-0812">Transmembrane</keyword>
<sequence length="206" mass="23151">MGSSDRLFDRQRTVHELLGGSLVADVVLWRQRNITMGILLVTLLVWLVFEESGYTLLSLSSSVLLLLVTILFVWSKAASLLNRPAPPLPDMYLSEELVSVVGELAQKNINALIVVCRDVALAKDARLFLKVAACLFLIAIVGGLTDIASLCYISLLFLLTVPALCERYSDRVDRHLMLAYRSLQQIYVMFDNYIAVIRKLDMEKMQ</sequence>
<protein>
    <recommendedName>
        <fullName evidence="6">Reticulon-like protein</fullName>
    </recommendedName>
</protein>
<dbReference type="GO" id="GO:0009617">
    <property type="term" value="P:response to bacterium"/>
    <property type="evidence" value="ECO:0007669"/>
    <property type="project" value="InterPro"/>
</dbReference>
<evidence type="ECO:0000256" key="1">
    <source>
        <dbReference type="ARBA" id="ARBA00004477"/>
    </source>
</evidence>
<evidence type="ECO:0000256" key="4">
    <source>
        <dbReference type="ARBA" id="ARBA00022989"/>
    </source>
</evidence>
<comment type="subcellular location">
    <subcellularLocation>
        <location evidence="1 6">Endoplasmic reticulum membrane</location>
        <topology evidence="1 6">Multi-pass membrane protein</topology>
    </subcellularLocation>
</comment>
<proteinExistence type="predicted"/>
<feature type="transmembrane region" description="Helical" evidence="6">
    <location>
        <begin position="127"/>
        <end position="158"/>
    </location>
</feature>
<feature type="transmembrane region" description="Helical" evidence="6">
    <location>
        <begin position="55"/>
        <end position="74"/>
    </location>
</feature>
<evidence type="ECO:0000256" key="3">
    <source>
        <dbReference type="ARBA" id="ARBA00022824"/>
    </source>
</evidence>